<proteinExistence type="predicted"/>
<gene>
    <name evidence="3" type="ORF">HMPREF9470_05107</name>
</gene>
<organism evidence="3 4">
    <name type="scientific">[Clostridium] citroniae WAL-19142</name>
    <dbReference type="NCBI Taxonomy" id="742734"/>
    <lineage>
        <taxon>Bacteria</taxon>
        <taxon>Bacillati</taxon>
        <taxon>Bacillota</taxon>
        <taxon>Clostridia</taxon>
        <taxon>Lachnospirales</taxon>
        <taxon>Lachnospiraceae</taxon>
        <taxon>Enterocloster</taxon>
    </lineage>
</organism>
<evidence type="ECO:0000313" key="4">
    <source>
        <dbReference type="Proteomes" id="UP000037392"/>
    </source>
</evidence>
<evidence type="ECO:0000256" key="2">
    <source>
        <dbReference type="SAM" id="SignalP"/>
    </source>
</evidence>
<evidence type="ECO:0000313" key="3">
    <source>
        <dbReference type="EMBL" id="KMW12935.1"/>
    </source>
</evidence>
<comment type="caution">
    <text evidence="3">The sequence shown here is derived from an EMBL/GenBank/DDBJ whole genome shotgun (WGS) entry which is preliminary data.</text>
</comment>
<name>A0A0J9EB61_9FIRM</name>
<dbReference type="AlphaFoldDB" id="A0A0J9EB61"/>
<protein>
    <recommendedName>
        <fullName evidence="5">Cell wall-binding repeat protein</fullName>
    </recommendedName>
</protein>
<reference evidence="3 4" key="1">
    <citation type="submission" date="2011-04" db="EMBL/GenBank/DDBJ databases">
        <title>The Genome Sequence of Clostridium citroniae WAL-19142.</title>
        <authorList>
            <consortium name="The Broad Institute Genome Sequencing Platform"/>
            <person name="Earl A."/>
            <person name="Ward D."/>
            <person name="Feldgarden M."/>
            <person name="Gevers D."/>
            <person name="Warren Y.A."/>
            <person name="Tyrrell K.L."/>
            <person name="Citron D.M."/>
            <person name="Goldstein E.J."/>
            <person name="Daigneault M."/>
            <person name="Allen-Vercoe E."/>
            <person name="Young S.K."/>
            <person name="Zeng Q."/>
            <person name="Gargeya S."/>
            <person name="Fitzgerald M."/>
            <person name="Haas B."/>
            <person name="Abouelleil A."/>
            <person name="Alvarado L."/>
            <person name="Arachchi H.M."/>
            <person name="Berlin A."/>
            <person name="Brown A."/>
            <person name="Chapman S.B."/>
            <person name="Chen Z."/>
            <person name="Dunbar C."/>
            <person name="Freedman E."/>
            <person name="Gearin G."/>
            <person name="Gellesch M."/>
            <person name="Goldberg J."/>
            <person name="Griggs A."/>
            <person name="Gujja S."/>
            <person name="Heilman E.R."/>
            <person name="Heiman D."/>
            <person name="Howarth C."/>
            <person name="Larson L."/>
            <person name="Lui A."/>
            <person name="MacDonald P.J."/>
            <person name="Mehta T."/>
            <person name="Montmayeur A."/>
            <person name="Murphy C."/>
            <person name="Neiman D."/>
            <person name="Pearson M."/>
            <person name="Priest M."/>
            <person name="Roberts A."/>
            <person name="Saif S."/>
            <person name="Shea T."/>
            <person name="Shenoy N."/>
            <person name="Sisk P."/>
            <person name="Stolte C."/>
            <person name="Sykes S."/>
            <person name="White J."/>
            <person name="Yandava C."/>
            <person name="Wortman J."/>
            <person name="Nusbaum C."/>
            <person name="Birren B."/>
        </authorList>
    </citation>
    <scope>NUCLEOTIDE SEQUENCE [LARGE SCALE GENOMIC DNA]</scope>
    <source>
        <strain evidence="3 4">WAL-19142</strain>
    </source>
</reference>
<dbReference type="SUPFAM" id="SSF69360">
    <property type="entry name" value="Cell wall binding repeat"/>
    <property type="match status" value="1"/>
</dbReference>
<dbReference type="Proteomes" id="UP000037392">
    <property type="component" value="Unassembled WGS sequence"/>
</dbReference>
<feature type="chain" id="PRO_5005318123" description="Cell wall-binding repeat protein" evidence="2">
    <location>
        <begin position="29"/>
        <end position="476"/>
    </location>
</feature>
<dbReference type="EMBL" id="ADLK01000047">
    <property type="protein sequence ID" value="KMW12935.1"/>
    <property type="molecule type" value="Genomic_DNA"/>
</dbReference>
<sequence>MMRKCTKWFIIPCAALGLTLGSALVSFAATGWAEENGEWVYYRSDGSKATDVFAKSGNNWFYLDSDGVMAKSQLVEKDDNYYYVNSAGAMVSSQWRSIENEDGGGDEPDSYWYYFQSNGKAVKKSGSSDSVKFVTLPNASGQGRYAFDDQGRMLFGWIDENGEMLTDEDAWKSGLYYCSDNGDGRMATGWKYITAENDEDTEREGDGYWFYFATNGKKTRDTDSKKINGRKYRFDENGAAHFEWYNDPGTASGSSAVSKFYNTEEQCWMSTGWFKAIPDEDVDPEGYEEGEMQWYYADSSGDLVTAQIKKINGQSYGFDQYGKMLHGLYRIEFEENGKTIRSAEEIESVDQLPDEDEEGVYVYYFGDSPKEGAVKTGTATIEIDGDKYYYSFSKAGSKKGAGVDGVDGDSIFIKGRRIEAEEGSKYQPVTYKDETYLVSTAGKLMKNKKNIKDSDDVYYKTDSKGRIVDSGDEKLD</sequence>
<dbReference type="Pfam" id="PF19127">
    <property type="entry name" value="Choline_bind_3"/>
    <property type="match status" value="1"/>
</dbReference>
<feature type="signal peptide" evidence="2">
    <location>
        <begin position="1"/>
        <end position="28"/>
    </location>
</feature>
<keyword evidence="2" id="KW-0732">Signal</keyword>
<dbReference type="InterPro" id="IPR018337">
    <property type="entry name" value="Cell_wall/Cho-bd_repeat"/>
</dbReference>
<accession>A0A0J9EB61</accession>
<dbReference type="PATRIC" id="fig|742734.4.peg.5466"/>
<keyword evidence="1" id="KW-0677">Repeat</keyword>
<dbReference type="Gene3D" id="2.10.270.10">
    <property type="entry name" value="Cholin Binding"/>
    <property type="match status" value="4"/>
</dbReference>
<evidence type="ECO:0008006" key="5">
    <source>
        <dbReference type="Google" id="ProtNLM"/>
    </source>
</evidence>
<evidence type="ECO:0000256" key="1">
    <source>
        <dbReference type="ARBA" id="ARBA00022737"/>
    </source>
</evidence>
<dbReference type="Pfam" id="PF01473">
    <property type="entry name" value="Choline_bind_1"/>
    <property type="match status" value="1"/>
</dbReference>